<dbReference type="NCBIfam" id="NF041549">
    <property type="entry name" value="PssD"/>
    <property type="match status" value="1"/>
</dbReference>
<evidence type="ECO:0000313" key="7">
    <source>
        <dbReference type="EMBL" id="GAH74586.1"/>
    </source>
</evidence>
<name>X1HWR4_9ZZZZ</name>
<dbReference type="PANTHER" id="PTHR12154:SF4">
    <property type="entry name" value="UDP-N-ACETYLGLUCOSAMINE TRANSFERASE SUBUNIT ALG14 HOMOLOG"/>
    <property type="match status" value="1"/>
</dbReference>
<dbReference type="Gene3D" id="3.40.50.2000">
    <property type="entry name" value="Glycogen Phosphorylase B"/>
    <property type="match status" value="1"/>
</dbReference>
<reference evidence="7" key="1">
    <citation type="journal article" date="2014" name="Front. Microbiol.">
        <title>High frequency of phylogenetically diverse reductive dehalogenase-homologous genes in deep subseafloor sedimentary metagenomes.</title>
        <authorList>
            <person name="Kawai M."/>
            <person name="Futagami T."/>
            <person name="Toyoda A."/>
            <person name="Takaki Y."/>
            <person name="Nishi S."/>
            <person name="Hori S."/>
            <person name="Arai W."/>
            <person name="Tsubouchi T."/>
            <person name="Morono Y."/>
            <person name="Uchiyama I."/>
            <person name="Ito T."/>
            <person name="Fujiyama A."/>
            <person name="Inagaki F."/>
            <person name="Takami H."/>
        </authorList>
    </citation>
    <scope>NUCLEOTIDE SEQUENCE</scope>
    <source>
        <strain evidence="7">Expedition CK06-06</strain>
    </source>
</reference>
<gene>
    <name evidence="7" type="ORF">S03H2_45926</name>
</gene>
<dbReference type="Pfam" id="PF08660">
    <property type="entry name" value="Alg14"/>
    <property type="match status" value="1"/>
</dbReference>
<dbReference type="EMBL" id="BARU01028798">
    <property type="protein sequence ID" value="GAH74586.1"/>
    <property type="molecule type" value="Genomic_DNA"/>
</dbReference>
<evidence type="ECO:0000256" key="6">
    <source>
        <dbReference type="SAM" id="Phobius"/>
    </source>
</evidence>
<keyword evidence="4 6" id="KW-1133">Transmembrane helix</keyword>
<keyword evidence="5 6" id="KW-0472">Membrane</keyword>
<evidence type="ECO:0008006" key="8">
    <source>
        <dbReference type="Google" id="ProtNLM"/>
    </source>
</evidence>
<proteinExistence type="predicted"/>
<sequence>MKICLICPPGGHLDQLMSIKDAFKDQDIFFVTYSSETSGKLIDIRKIYYVKNPPKPNLLSVYIFYLIVYCIYLTLPFIKILYEEKPDVIIGCGGSVTLIMSYLGKLIGIKVIYLGSLTRVHNLSISDKLVLNISDLFLVQWKGLADRYKKTKYWGKVI</sequence>
<dbReference type="SUPFAM" id="SSF53756">
    <property type="entry name" value="UDP-Glycosyltransferase/glycogen phosphorylase"/>
    <property type="match status" value="1"/>
</dbReference>
<feature type="transmembrane region" description="Helical" evidence="6">
    <location>
        <begin position="61"/>
        <end position="82"/>
    </location>
</feature>
<dbReference type="AlphaFoldDB" id="X1HWR4"/>
<feature type="transmembrane region" description="Helical" evidence="6">
    <location>
        <begin position="88"/>
        <end position="113"/>
    </location>
</feature>
<dbReference type="PANTHER" id="PTHR12154">
    <property type="entry name" value="GLYCOSYL TRANSFERASE-RELATED"/>
    <property type="match status" value="1"/>
</dbReference>
<evidence type="ECO:0000256" key="2">
    <source>
        <dbReference type="ARBA" id="ARBA00022692"/>
    </source>
</evidence>
<evidence type="ECO:0000256" key="5">
    <source>
        <dbReference type="ARBA" id="ARBA00023136"/>
    </source>
</evidence>
<keyword evidence="3" id="KW-0256">Endoplasmic reticulum</keyword>
<evidence type="ECO:0000256" key="1">
    <source>
        <dbReference type="ARBA" id="ARBA00004389"/>
    </source>
</evidence>
<dbReference type="GO" id="GO:0006488">
    <property type="term" value="P:dolichol-linked oligosaccharide biosynthetic process"/>
    <property type="evidence" value="ECO:0007669"/>
    <property type="project" value="InterPro"/>
</dbReference>
<keyword evidence="2 6" id="KW-0812">Transmembrane</keyword>
<accession>X1HWR4</accession>
<evidence type="ECO:0000256" key="3">
    <source>
        <dbReference type="ARBA" id="ARBA00022824"/>
    </source>
</evidence>
<protein>
    <recommendedName>
        <fullName evidence="8">Glycosyltransferase family 28 N-terminal domain-containing protein</fullName>
    </recommendedName>
</protein>
<organism evidence="7">
    <name type="scientific">marine sediment metagenome</name>
    <dbReference type="NCBI Taxonomy" id="412755"/>
    <lineage>
        <taxon>unclassified sequences</taxon>
        <taxon>metagenomes</taxon>
        <taxon>ecological metagenomes</taxon>
    </lineage>
</organism>
<dbReference type="GO" id="GO:0005789">
    <property type="term" value="C:endoplasmic reticulum membrane"/>
    <property type="evidence" value="ECO:0007669"/>
    <property type="project" value="UniProtKB-SubCell"/>
</dbReference>
<dbReference type="InterPro" id="IPR013969">
    <property type="entry name" value="Oligosacch_biosynth_Alg14"/>
</dbReference>
<comment type="caution">
    <text evidence="7">The sequence shown here is derived from an EMBL/GenBank/DDBJ whole genome shotgun (WGS) entry which is preliminary data.</text>
</comment>
<dbReference type="GO" id="GO:0004577">
    <property type="term" value="F:N-acetylglucosaminyldiphosphodolichol N-acetylglucosaminyltransferase activity"/>
    <property type="evidence" value="ECO:0007669"/>
    <property type="project" value="TreeGrafter"/>
</dbReference>
<comment type="subcellular location">
    <subcellularLocation>
        <location evidence="1">Endoplasmic reticulum membrane</location>
        <topology evidence="1">Single-pass membrane protein</topology>
    </subcellularLocation>
</comment>
<evidence type="ECO:0000256" key="4">
    <source>
        <dbReference type="ARBA" id="ARBA00022989"/>
    </source>
</evidence>